<dbReference type="InterPro" id="IPR010369">
    <property type="entry name" value="SOK"/>
</dbReference>
<evidence type="ECO:0000313" key="11">
    <source>
        <dbReference type="Proteomes" id="UP000325081"/>
    </source>
</evidence>
<evidence type="ECO:0000256" key="6">
    <source>
        <dbReference type="ARBA" id="ARBA00023306"/>
    </source>
</evidence>
<dbReference type="PANTHER" id="PTHR31083:SF5">
    <property type="entry name" value="PROTEIN SOSEKI 1"/>
    <property type="match status" value="1"/>
</dbReference>
<evidence type="ECO:0000313" key="10">
    <source>
        <dbReference type="EMBL" id="GER45172.1"/>
    </source>
</evidence>
<feature type="region of interest" description="Disordered" evidence="8">
    <location>
        <begin position="115"/>
        <end position="156"/>
    </location>
</feature>
<feature type="compositionally biased region" description="Polar residues" evidence="8">
    <location>
        <begin position="139"/>
        <end position="150"/>
    </location>
</feature>
<keyword evidence="2" id="KW-0217">Developmental protein</keyword>
<reference evidence="11" key="1">
    <citation type="journal article" date="2019" name="Curr. Biol.">
        <title>Genome Sequence of Striga asiatica Provides Insight into the Evolution of Plant Parasitism.</title>
        <authorList>
            <person name="Yoshida S."/>
            <person name="Kim S."/>
            <person name="Wafula E.K."/>
            <person name="Tanskanen J."/>
            <person name="Kim Y.M."/>
            <person name="Honaas L."/>
            <person name="Yang Z."/>
            <person name="Spallek T."/>
            <person name="Conn C.E."/>
            <person name="Ichihashi Y."/>
            <person name="Cheong K."/>
            <person name="Cui S."/>
            <person name="Der J.P."/>
            <person name="Gundlach H."/>
            <person name="Jiao Y."/>
            <person name="Hori C."/>
            <person name="Ishida J.K."/>
            <person name="Kasahara H."/>
            <person name="Kiba T."/>
            <person name="Kim M.S."/>
            <person name="Koo N."/>
            <person name="Laohavisit A."/>
            <person name="Lee Y.H."/>
            <person name="Lumba S."/>
            <person name="McCourt P."/>
            <person name="Mortimer J.C."/>
            <person name="Mutuku J.M."/>
            <person name="Nomura T."/>
            <person name="Sasaki-Sekimoto Y."/>
            <person name="Seto Y."/>
            <person name="Wang Y."/>
            <person name="Wakatake T."/>
            <person name="Sakakibara H."/>
            <person name="Demura T."/>
            <person name="Yamaguchi S."/>
            <person name="Yoneyama K."/>
            <person name="Manabe R.I."/>
            <person name="Nelson D.C."/>
            <person name="Schulman A.H."/>
            <person name="Timko M.P."/>
            <person name="dePamphilis C.W."/>
            <person name="Choi D."/>
            <person name="Shirasu K."/>
        </authorList>
    </citation>
    <scope>NUCLEOTIDE SEQUENCE [LARGE SCALE GENOMIC DNA]</scope>
    <source>
        <strain evidence="11">cv. UVA1</strain>
    </source>
</reference>
<comment type="subcellular location">
    <subcellularLocation>
        <location evidence="1">Cell membrane</location>
        <topology evidence="1">Peripheral membrane protein</topology>
        <orientation evidence="1">Cytoplasmic side</orientation>
    </subcellularLocation>
</comment>
<dbReference type="GO" id="GO:0051258">
    <property type="term" value="P:protein polymerization"/>
    <property type="evidence" value="ECO:0007669"/>
    <property type="project" value="UniProtKB-ARBA"/>
</dbReference>
<sequence length="317" mass="36601">MEAQNVAEASRVLHIVYFLSRKGYEEHPHLIRVEHLSKNGVQLRDIKRWLGELRGKDMPKSFAWSYKRRYKTGYVWQDLLDDDLITPISDNEYVLQGSEIPCTVTNTTDLLHQEITKEKTEQKPSTDHLETKLEREKNISNTTNDQSEANPPNKFITTAKKIDEKGMTRFSMSLRSLLSCRGTETKESSVMIARGKPNRPPFLSICSGQTCENVRPVCHSYHRTITEKPRGTQHRISSNTRKIYERAKEMPTYKPLNGPNCAQCGKIFKPEKMHAHMKSCRGVMSKTVHNKANFNRAIFFSSYDENKSKMANMMIKK</sequence>
<dbReference type="Pfam" id="PF06136">
    <property type="entry name" value="SOK"/>
    <property type="match status" value="1"/>
</dbReference>
<keyword evidence="6" id="KW-0131">Cell cycle</keyword>
<accession>A0A5A7QJZ7</accession>
<dbReference type="GO" id="GO:0051301">
    <property type="term" value="P:cell division"/>
    <property type="evidence" value="ECO:0007669"/>
    <property type="project" value="UniProtKB-KW"/>
</dbReference>
<organism evidence="10 11">
    <name type="scientific">Striga asiatica</name>
    <name type="common">Asiatic witchweed</name>
    <name type="synonym">Buchnera asiatica</name>
    <dbReference type="NCBI Taxonomy" id="4170"/>
    <lineage>
        <taxon>Eukaryota</taxon>
        <taxon>Viridiplantae</taxon>
        <taxon>Streptophyta</taxon>
        <taxon>Embryophyta</taxon>
        <taxon>Tracheophyta</taxon>
        <taxon>Spermatophyta</taxon>
        <taxon>Magnoliopsida</taxon>
        <taxon>eudicotyledons</taxon>
        <taxon>Gunneridae</taxon>
        <taxon>Pentapetalae</taxon>
        <taxon>asterids</taxon>
        <taxon>lamiids</taxon>
        <taxon>Lamiales</taxon>
        <taxon>Orobanchaceae</taxon>
        <taxon>Buchnereae</taxon>
        <taxon>Striga</taxon>
    </lineage>
</organism>
<dbReference type="AlphaFoldDB" id="A0A5A7QJZ7"/>
<comment type="caution">
    <text evidence="10">The sequence shown here is derived from an EMBL/GenBank/DDBJ whole genome shotgun (WGS) entry which is preliminary data.</text>
</comment>
<keyword evidence="5" id="KW-0472">Membrane</keyword>
<protein>
    <recommendedName>
        <fullName evidence="9">SOSEKI DIX-like domain-containing protein</fullName>
    </recommendedName>
</protein>
<evidence type="ECO:0000256" key="5">
    <source>
        <dbReference type="ARBA" id="ARBA00023136"/>
    </source>
</evidence>
<evidence type="ECO:0000256" key="7">
    <source>
        <dbReference type="ARBA" id="ARBA00024211"/>
    </source>
</evidence>
<feature type="compositionally biased region" description="Basic and acidic residues" evidence="8">
    <location>
        <begin position="115"/>
        <end position="138"/>
    </location>
</feature>
<evidence type="ECO:0000256" key="3">
    <source>
        <dbReference type="ARBA" id="ARBA00022475"/>
    </source>
</evidence>
<dbReference type="EMBL" id="BKCP01007181">
    <property type="protein sequence ID" value="GER45172.1"/>
    <property type="molecule type" value="Genomic_DNA"/>
</dbReference>
<evidence type="ECO:0000256" key="4">
    <source>
        <dbReference type="ARBA" id="ARBA00022618"/>
    </source>
</evidence>
<keyword evidence="3" id="KW-1003">Cell membrane</keyword>
<feature type="domain" description="SOSEKI DIX-like" evidence="9">
    <location>
        <begin position="14"/>
        <end position="100"/>
    </location>
</feature>
<comment type="similarity">
    <text evidence="7">Belongs to the SOSEKI family.</text>
</comment>
<keyword evidence="4" id="KW-0132">Cell division</keyword>
<evidence type="ECO:0000259" key="9">
    <source>
        <dbReference type="Pfam" id="PF06136"/>
    </source>
</evidence>
<name>A0A5A7QJZ7_STRAF</name>
<gene>
    <name evidence="10" type="ORF">STAS_22093</name>
</gene>
<evidence type="ECO:0000256" key="8">
    <source>
        <dbReference type="SAM" id="MobiDB-lite"/>
    </source>
</evidence>
<proteinExistence type="inferred from homology"/>
<dbReference type="OrthoDB" id="1907705at2759"/>
<dbReference type="GO" id="GO:0005886">
    <property type="term" value="C:plasma membrane"/>
    <property type="evidence" value="ECO:0007669"/>
    <property type="project" value="UniProtKB-SubCell"/>
</dbReference>
<dbReference type="PANTHER" id="PTHR31083">
    <property type="entry name" value="UPSTREAM OF FLC PROTEIN (DUF966)"/>
    <property type="match status" value="1"/>
</dbReference>
<evidence type="ECO:0000256" key="1">
    <source>
        <dbReference type="ARBA" id="ARBA00004413"/>
    </source>
</evidence>
<keyword evidence="11" id="KW-1185">Reference proteome</keyword>
<dbReference type="Proteomes" id="UP000325081">
    <property type="component" value="Unassembled WGS sequence"/>
</dbReference>
<evidence type="ECO:0000256" key="2">
    <source>
        <dbReference type="ARBA" id="ARBA00022473"/>
    </source>
</evidence>
<dbReference type="InterPro" id="IPR048351">
    <property type="entry name" value="SOK_DIX"/>
</dbReference>